<dbReference type="InterPro" id="IPR012337">
    <property type="entry name" value="RNaseH-like_sf"/>
</dbReference>
<protein>
    <submittedName>
        <fullName evidence="2">IS30 family transposase</fullName>
    </submittedName>
</protein>
<dbReference type="EMBL" id="BSOU01000046">
    <property type="protein sequence ID" value="GLR77301.1"/>
    <property type="molecule type" value="Genomic_DNA"/>
</dbReference>
<sequence>MGNQYKQLTLGERYQIEAWNSLSISAREIGKKHTKCSQKHKDIIKPLFDIGWSPEQIAGRMKEENIENTISCSTIYNLTKREYWRTLLPRKGKIYKQRKGTEAGAKLIPNRIDISQRPSIVNENAEIGHWEGDTVYGQNGYLVTMVERVSKLLVTCRVRNKFKKAVTRGINRMMKPFKVLCKTITFDNGGEFAGHAKIAKIAKIAKHLNCDIYFAKPYHSWQRGLNENTNGLLRRFFPKGMAIGELAAKEIKQAEFLINSRPRKALNFLSPSEYLNGKRVSVIVTI</sequence>
<dbReference type="SUPFAM" id="SSF53098">
    <property type="entry name" value="Ribonuclease H-like"/>
    <property type="match status" value="1"/>
</dbReference>
<dbReference type="Pfam" id="PF00665">
    <property type="entry name" value="rve"/>
    <property type="match status" value="1"/>
</dbReference>
<name>A0ABQ6ALV7_9GAMM</name>
<dbReference type="InterPro" id="IPR036397">
    <property type="entry name" value="RNaseH_sf"/>
</dbReference>
<keyword evidence="3" id="KW-1185">Reference proteome</keyword>
<dbReference type="InterPro" id="IPR001584">
    <property type="entry name" value="Integrase_cat-core"/>
</dbReference>
<dbReference type="InterPro" id="IPR053392">
    <property type="entry name" value="Transposase_IS30-like"/>
</dbReference>
<feature type="domain" description="Integrase catalytic" evidence="1">
    <location>
        <begin position="114"/>
        <end position="279"/>
    </location>
</feature>
<dbReference type="Proteomes" id="UP001156660">
    <property type="component" value="Unassembled WGS sequence"/>
</dbReference>
<reference evidence="3" key="1">
    <citation type="journal article" date="2019" name="Int. J. Syst. Evol. Microbiol.">
        <title>The Global Catalogue of Microorganisms (GCM) 10K type strain sequencing project: providing services to taxonomists for standard genome sequencing and annotation.</title>
        <authorList>
            <consortium name="The Broad Institute Genomics Platform"/>
            <consortium name="The Broad Institute Genome Sequencing Center for Infectious Disease"/>
            <person name="Wu L."/>
            <person name="Ma J."/>
        </authorList>
    </citation>
    <scope>NUCLEOTIDE SEQUENCE [LARGE SCALE GENOMIC DNA]</scope>
    <source>
        <strain evidence="3">NBRC 105001</strain>
    </source>
</reference>
<dbReference type="PROSITE" id="PS50994">
    <property type="entry name" value="INTEGRASE"/>
    <property type="match status" value="1"/>
</dbReference>
<proteinExistence type="predicted"/>
<evidence type="ECO:0000313" key="2">
    <source>
        <dbReference type="EMBL" id="GLR77301.1"/>
    </source>
</evidence>
<comment type="caution">
    <text evidence="2">The sequence shown here is derived from an EMBL/GenBank/DDBJ whole genome shotgun (WGS) entry which is preliminary data.</text>
</comment>
<dbReference type="InterPro" id="IPR051917">
    <property type="entry name" value="Transposase-Integrase"/>
</dbReference>
<evidence type="ECO:0000313" key="3">
    <source>
        <dbReference type="Proteomes" id="UP001156660"/>
    </source>
</evidence>
<dbReference type="PANTHER" id="PTHR10948">
    <property type="entry name" value="TRANSPOSASE"/>
    <property type="match status" value="1"/>
</dbReference>
<accession>A0ABQ6ALV7</accession>
<dbReference type="Gene3D" id="3.30.420.10">
    <property type="entry name" value="Ribonuclease H-like superfamily/Ribonuclease H"/>
    <property type="match status" value="1"/>
</dbReference>
<dbReference type="NCBIfam" id="NF033563">
    <property type="entry name" value="transpos_IS30"/>
    <property type="match status" value="1"/>
</dbReference>
<dbReference type="RefSeq" id="WP_284205778.1">
    <property type="nucleotide sequence ID" value="NZ_BSOU01000046.1"/>
</dbReference>
<organism evidence="2 3">
    <name type="scientific">Aliivibrio sifiae</name>
    <dbReference type="NCBI Taxonomy" id="566293"/>
    <lineage>
        <taxon>Bacteria</taxon>
        <taxon>Pseudomonadati</taxon>
        <taxon>Pseudomonadota</taxon>
        <taxon>Gammaproteobacteria</taxon>
        <taxon>Vibrionales</taxon>
        <taxon>Vibrionaceae</taxon>
        <taxon>Aliivibrio</taxon>
    </lineage>
</organism>
<dbReference type="PANTHER" id="PTHR10948:SF23">
    <property type="entry name" value="TRANSPOSASE INSI FOR INSERTION SEQUENCE ELEMENT IS30A-RELATED"/>
    <property type="match status" value="1"/>
</dbReference>
<gene>
    <name evidence="2" type="ORF">GCM10007855_41760</name>
</gene>
<evidence type="ECO:0000259" key="1">
    <source>
        <dbReference type="PROSITE" id="PS50994"/>
    </source>
</evidence>